<evidence type="ECO:0000256" key="1">
    <source>
        <dbReference type="ARBA" id="ARBA00011738"/>
    </source>
</evidence>
<comment type="pathway">
    <text evidence="7">Amino-acid biosynthesis; L-methionine biosynthesis via de novo pathway; O-succinyl-L-homoserine from L-homoserine: step 1/1.</text>
</comment>
<evidence type="ECO:0000256" key="8">
    <source>
        <dbReference type="PIRSR" id="PIRSR000443-1"/>
    </source>
</evidence>
<protein>
    <recommendedName>
        <fullName evidence="7">Homoserine O-succinyltransferase</fullName>
        <shortName evidence="7">HST</shortName>
        <ecNumber evidence="7">2.3.1.46</ecNumber>
    </recommendedName>
    <alternativeName>
        <fullName evidence="7">Homoserine transsuccinylase</fullName>
        <shortName evidence="7">HTS</shortName>
    </alternativeName>
</protein>
<keyword evidence="11" id="KW-1185">Reference proteome</keyword>
<dbReference type="OrthoDB" id="9800754at2"/>
<dbReference type="InterPro" id="IPR000073">
    <property type="entry name" value="AB_hydrolase_1"/>
</dbReference>
<comment type="similarity">
    <text evidence="7">Belongs to the AB hydrolase superfamily. MetX family.</text>
</comment>
<keyword evidence="4 7" id="KW-0808">Transferase</keyword>
<feature type="binding site" evidence="7">
    <location>
        <position position="361"/>
    </location>
    <ligand>
        <name>substrate</name>
    </ligand>
</feature>
<keyword evidence="5 7" id="KW-0486">Methionine biosynthesis</keyword>
<dbReference type="PANTHER" id="PTHR32268:SF11">
    <property type="entry name" value="HOMOSERINE O-ACETYLTRANSFERASE"/>
    <property type="match status" value="1"/>
</dbReference>
<dbReference type="SUPFAM" id="SSF53474">
    <property type="entry name" value="alpha/beta-Hydrolases"/>
    <property type="match status" value="1"/>
</dbReference>
<dbReference type="InterPro" id="IPR029058">
    <property type="entry name" value="AB_hydrolase_fold"/>
</dbReference>
<evidence type="ECO:0000256" key="7">
    <source>
        <dbReference type="HAMAP-Rule" id="MF_00296"/>
    </source>
</evidence>
<feature type="active site" evidence="7 8">
    <location>
        <position position="360"/>
    </location>
</feature>
<dbReference type="FunFam" id="1.10.1740.110:FF:000001">
    <property type="entry name" value="Homoserine O-acetyltransferase"/>
    <property type="match status" value="1"/>
</dbReference>
<dbReference type="PIRSF" id="PIRSF000443">
    <property type="entry name" value="Homoser_Ac_trans"/>
    <property type="match status" value="1"/>
</dbReference>
<dbReference type="GO" id="GO:0008899">
    <property type="term" value="F:homoserine O-succinyltransferase activity"/>
    <property type="evidence" value="ECO:0007669"/>
    <property type="project" value="UniProtKB-UniRule"/>
</dbReference>
<evidence type="ECO:0000256" key="6">
    <source>
        <dbReference type="ARBA" id="ARBA00023315"/>
    </source>
</evidence>
<evidence type="ECO:0000313" key="10">
    <source>
        <dbReference type="EMBL" id="TFH68008.1"/>
    </source>
</evidence>
<keyword evidence="2 7" id="KW-0963">Cytoplasm</keyword>
<dbReference type="GO" id="GO:0004414">
    <property type="term" value="F:homoserine O-acetyltransferase activity"/>
    <property type="evidence" value="ECO:0007669"/>
    <property type="project" value="UniProtKB-ARBA"/>
</dbReference>
<feature type="active site" evidence="7 8">
    <location>
        <position position="327"/>
    </location>
</feature>
<evidence type="ECO:0000256" key="3">
    <source>
        <dbReference type="ARBA" id="ARBA00022605"/>
    </source>
</evidence>
<organism evidence="10 11">
    <name type="scientific">Gammaproteobacteria bacterium LSUCC0057</name>
    <dbReference type="NCBI Taxonomy" id="2559237"/>
    <lineage>
        <taxon>Bacteria</taxon>
        <taxon>Pseudomonadati</taxon>
        <taxon>Pseudomonadota</taxon>
        <taxon>Gammaproteobacteria</taxon>
        <taxon>Cellvibrionales</taxon>
        <taxon>Porticoccaceae</taxon>
        <taxon>SAR92 clade</taxon>
    </lineage>
</organism>
<accession>A0A4Y8UHW2</accession>
<keyword evidence="6 7" id="KW-0012">Acyltransferase</keyword>
<dbReference type="UniPathway" id="UPA00051">
    <property type="reaction ID" value="UER00075"/>
</dbReference>
<feature type="site" description="Important for acyl-CoA specificity" evidence="7">
    <location>
        <position position="329"/>
    </location>
</feature>
<comment type="caution">
    <text evidence="7">Lacks conserved residue(s) required for the propagation of feature annotation.</text>
</comment>
<evidence type="ECO:0000313" key="11">
    <source>
        <dbReference type="Proteomes" id="UP000298133"/>
    </source>
</evidence>
<dbReference type="GO" id="GO:0005737">
    <property type="term" value="C:cytoplasm"/>
    <property type="evidence" value="ECO:0007669"/>
    <property type="project" value="UniProtKB-SubCell"/>
</dbReference>
<feature type="active site" description="Nucleophile" evidence="7 8">
    <location>
        <position position="160"/>
    </location>
</feature>
<dbReference type="Proteomes" id="UP000298133">
    <property type="component" value="Unassembled WGS sequence"/>
</dbReference>
<sequence length="389" mass="43047">MPDTLPDTLPADSVGIVTSRRVAIERPLALACGVVLDSHQLEVECYGQLNRRGDNAILICHALSGHHHAAGYHRGDSRPGWWEHYIGPGKPIDTERFYVVCPTNIGSCFGSTGPLTENPATGQPWAAEFPPLRARDWVNSQRLLMDELGVSRWAAVVGGSLGGMQAMRWSLEYPELLDHCVVIASAMKLSAQNIAFNEIARRAIKSDPDFYDGQYAQHNTSPQRGLALARMIGHVTYLSDELMGQKFGRELRLGDFATGSASPVQFEIESYLNHQGDKFSGAFDANSYLLITKMLDYFDLARAYDNDAVAAFRRARCGFQVISFSSDWRFAPARSREIVQALVAAGRDVCYCEIESDQGHDAFLLPNRRYQEALGTYLARAAQAVEARP</sequence>
<dbReference type="GO" id="GO:0009092">
    <property type="term" value="P:homoserine metabolic process"/>
    <property type="evidence" value="ECO:0007669"/>
    <property type="project" value="TreeGrafter"/>
</dbReference>
<feature type="domain" description="AB hydrolase-1" evidence="9">
    <location>
        <begin position="55"/>
        <end position="240"/>
    </location>
</feature>
<reference evidence="10 11" key="1">
    <citation type="submission" date="2019-03" db="EMBL/GenBank/DDBJ databases">
        <title>Draft genome of Gammaproteobacteria bacterium LSUCC0057, a member of the SAR92 clade.</title>
        <authorList>
            <person name="Lanclos V.C."/>
            <person name="Doiron C."/>
            <person name="Henson M.W."/>
            <person name="Thrash J.C."/>
        </authorList>
    </citation>
    <scope>NUCLEOTIDE SEQUENCE [LARGE SCALE GENOMIC DNA]</scope>
    <source>
        <strain evidence="10 11">LSUCC0057</strain>
    </source>
</reference>
<dbReference type="HAMAP" id="MF_00296">
    <property type="entry name" value="MetX_acyltransf"/>
    <property type="match status" value="1"/>
</dbReference>
<evidence type="ECO:0000256" key="5">
    <source>
        <dbReference type="ARBA" id="ARBA00023167"/>
    </source>
</evidence>
<dbReference type="EC" id="2.3.1.46" evidence="7"/>
<feature type="binding site" evidence="7">
    <location>
        <position position="230"/>
    </location>
    <ligand>
        <name>substrate</name>
    </ligand>
</feature>
<comment type="caution">
    <text evidence="10">The sequence shown here is derived from an EMBL/GenBank/DDBJ whole genome shotgun (WGS) entry which is preliminary data.</text>
</comment>
<dbReference type="Gene3D" id="1.10.1740.110">
    <property type="match status" value="1"/>
</dbReference>
<keyword evidence="3 7" id="KW-0028">Amino-acid biosynthesis</keyword>
<dbReference type="NCBIfam" id="TIGR01392">
    <property type="entry name" value="homoserO_Ac_trn"/>
    <property type="match status" value="1"/>
</dbReference>
<comment type="function">
    <text evidence="7">Transfers a succinyl group from succinyl-CoA to L-homoserine, forming succinyl-L-homoserine.</text>
</comment>
<proteinExistence type="inferred from homology"/>
<gene>
    <name evidence="7" type="primary">metXS</name>
    <name evidence="10" type="ORF">E3W66_07125</name>
</gene>
<dbReference type="Pfam" id="PF00561">
    <property type="entry name" value="Abhydrolase_1"/>
    <property type="match status" value="1"/>
</dbReference>
<dbReference type="InterPro" id="IPR008220">
    <property type="entry name" value="HAT_MetX-like"/>
</dbReference>
<comment type="catalytic activity">
    <reaction evidence="7">
        <text>L-homoserine + succinyl-CoA = O-succinyl-L-homoserine + CoA</text>
        <dbReference type="Rhea" id="RHEA:22008"/>
        <dbReference type="ChEBI" id="CHEBI:57287"/>
        <dbReference type="ChEBI" id="CHEBI:57292"/>
        <dbReference type="ChEBI" id="CHEBI:57476"/>
        <dbReference type="ChEBI" id="CHEBI:57661"/>
        <dbReference type="EC" id="2.3.1.46"/>
    </reaction>
</comment>
<dbReference type="EMBL" id="SPIA01000002">
    <property type="protein sequence ID" value="TFH68008.1"/>
    <property type="molecule type" value="Genomic_DNA"/>
</dbReference>
<dbReference type="GO" id="GO:0009086">
    <property type="term" value="P:methionine biosynthetic process"/>
    <property type="evidence" value="ECO:0007669"/>
    <property type="project" value="UniProtKB-UniRule"/>
</dbReference>
<dbReference type="AlphaFoldDB" id="A0A4Y8UHW2"/>
<dbReference type="Gene3D" id="3.40.50.1820">
    <property type="entry name" value="alpha/beta hydrolase"/>
    <property type="match status" value="1"/>
</dbReference>
<dbReference type="NCBIfam" id="NF001209">
    <property type="entry name" value="PRK00175.1"/>
    <property type="match status" value="1"/>
</dbReference>
<comment type="subunit">
    <text evidence="1 7">Homodimer.</text>
</comment>
<name>A0A4Y8UHW2_9GAMM</name>
<evidence type="ECO:0000256" key="4">
    <source>
        <dbReference type="ARBA" id="ARBA00022679"/>
    </source>
</evidence>
<comment type="subcellular location">
    <subcellularLocation>
        <location evidence="7">Cytoplasm</location>
    </subcellularLocation>
</comment>
<evidence type="ECO:0000259" key="9">
    <source>
        <dbReference type="Pfam" id="PF00561"/>
    </source>
</evidence>
<evidence type="ECO:0000256" key="2">
    <source>
        <dbReference type="ARBA" id="ARBA00022490"/>
    </source>
</evidence>
<dbReference type="PANTHER" id="PTHR32268">
    <property type="entry name" value="HOMOSERINE O-ACETYLTRANSFERASE"/>
    <property type="match status" value="1"/>
</dbReference>